<evidence type="ECO:0000256" key="1">
    <source>
        <dbReference type="SAM" id="MobiDB-lite"/>
    </source>
</evidence>
<feature type="compositionally biased region" description="Polar residues" evidence="1">
    <location>
        <begin position="28"/>
        <end position="64"/>
    </location>
</feature>
<evidence type="ECO:0000256" key="2">
    <source>
        <dbReference type="SAM" id="SignalP"/>
    </source>
</evidence>
<keyword evidence="4" id="KW-1185">Reference proteome</keyword>
<organism evidence="3 4">
    <name type="scientific">Corallincola spongiicola</name>
    <dbReference type="NCBI Taxonomy" id="2520508"/>
    <lineage>
        <taxon>Bacteria</taxon>
        <taxon>Pseudomonadati</taxon>
        <taxon>Pseudomonadota</taxon>
        <taxon>Gammaproteobacteria</taxon>
        <taxon>Alteromonadales</taxon>
        <taxon>Psychromonadaceae</taxon>
        <taxon>Corallincola</taxon>
    </lineage>
</organism>
<feature type="chain" id="PRO_5045935179" description="Secreted protein" evidence="2">
    <location>
        <begin position="24"/>
        <end position="232"/>
    </location>
</feature>
<dbReference type="RefSeq" id="WP_130567725.1">
    <property type="nucleotide sequence ID" value="NZ_SHLY01000007.1"/>
</dbReference>
<dbReference type="Proteomes" id="UP000292544">
    <property type="component" value="Unassembled WGS sequence"/>
</dbReference>
<feature type="signal peptide" evidence="2">
    <location>
        <begin position="1"/>
        <end position="23"/>
    </location>
</feature>
<evidence type="ECO:0000313" key="3">
    <source>
        <dbReference type="EMBL" id="TAA41835.1"/>
    </source>
</evidence>
<protein>
    <recommendedName>
        <fullName evidence="5">Secreted protein</fullName>
    </recommendedName>
</protein>
<proteinExistence type="predicted"/>
<reference evidence="4" key="1">
    <citation type="submission" date="2019-02" db="EMBL/GenBank/DDBJ databases">
        <title>Draft genome sequence of Muricauda sp. 176CP4-71.</title>
        <authorList>
            <person name="Park J.-S."/>
        </authorList>
    </citation>
    <scope>NUCLEOTIDE SEQUENCE [LARGE SCALE GENOMIC DNA]</scope>
    <source>
        <strain evidence="4">176GS2-150</strain>
    </source>
</reference>
<feature type="region of interest" description="Disordered" evidence="1">
    <location>
        <begin position="28"/>
        <end position="78"/>
    </location>
</feature>
<comment type="caution">
    <text evidence="3">The sequence shown here is derived from an EMBL/GenBank/DDBJ whole genome shotgun (WGS) entry which is preliminary data.</text>
</comment>
<accession>A0ABY1WLQ0</accession>
<evidence type="ECO:0008006" key="5">
    <source>
        <dbReference type="Google" id="ProtNLM"/>
    </source>
</evidence>
<gene>
    <name evidence="3" type="ORF">EXY25_16505</name>
</gene>
<dbReference type="EMBL" id="SHLY01000007">
    <property type="protein sequence ID" value="TAA41835.1"/>
    <property type="molecule type" value="Genomic_DNA"/>
</dbReference>
<name>A0ABY1WLQ0_9GAMM</name>
<evidence type="ECO:0000313" key="4">
    <source>
        <dbReference type="Proteomes" id="UP000292544"/>
    </source>
</evidence>
<keyword evidence="2" id="KW-0732">Signal</keyword>
<sequence>MSTAKWVATASVLALSIAAVVYFSSTDTSQPPAVTADASNSTPQQRPQPNEAYSTDVSAPTTAGTLPPGGRDDTRDNDAVRQQVKVSAWQALDDVPAQYDELADDGADRRFIEYSELVGKAFRIGDVINVNIPQLSESIPSEVVAIRSLPNGGYDVTSQFIGDDGQAYVVTLTSGENALYATIDTPSDTYFVQGHNDEGWIISGKEQSSLITWDKPDHIVPPVAIAPPPEQE</sequence>